<dbReference type="PANTHER" id="PTHR35007">
    <property type="entry name" value="INTEGRAL MEMBRANE PROTEIN-RELATED"/>
    <property type="match status" value="1"/>
</dbReference>
<evidence type="ECO:0000313" key="9">
    <source>
        <dbReference type="Proteomes" id="UP000057737"/>
    </source>
</evidence>
<keyword evidence="3 6" id="KW-0812">Transmembrane</keyword>
<keyword evidence="2" id="KW-1003">Cell membrane</keyword>
<evidence type="ECO:0000256" key="5">
    <source>
        <dbReference type="ARBA" id="ARBA00023136"/>
    </source>
</evidence>
<dbReference type="EMBL" id="LNCU01000056">
    <property type="protein sequence ID" value="KWV56043.1"/>
    <property type="molecule type" value="Genomic_DNA"/>
</dbReference>
<dbReference type="Proteomes" id="UP000057737">
    <property type="component" value="Unassembled WGS sequence"/>
</dbReference>
<evidence type="ECO:0000313" key="8">
    <source>
        <dbReference type="EMBL" id="KWV56043.1"/>
    </source>
</evidence>
<evidence type="ECO:0000256" key="4">
    <source>
        <dbReference type="ARBA" id="ARBA00022989"/>
    </source>
</evidence>
<feature type="transmembrane region" description="Helical" evidence="6">
    <location>
        <begin position="74"/>
        <end position="95"/>
    </location>
</feature>
<dbReference type="InterPro" id="IPR042094">
    <property type="entry name" value="T2SS_GspF_sf"/>
</dbReference>
<reference evidence="8 9" key="1">
    <citation type="submission" date="2015-11" db="EMBL/GenBank/DDBJ databases">
        <title>Draft Genome Sequence of the Strain BR 10303 (Bradyrhizobium sp.) isolated from nodules of Centrolobium paraense.</title>
        <authorList>
            <person name="Zelli J.E."/>
            <person name="Simoes-Araujo J.L."/>
            <person name="Barauna A.C."/>
            <person name="Silva K."/>
        </authorList>
    </citation>
    <scope>NUCLEOTIDE SEQUENCE [LARGE SCALE GENOMIC DNA]</scope>
    <source>
        <strain evidence="8 9">BR 10303</strain>
    </source>
</reference>
<dbReference type="Gene3D" id="1.20.81.30">
    <property type="entry name" value="Type II secretion system (T2SS), domain F"/>
    <property type="match status" value="1"/>
</dbReference>
<feature type="transmembrane region" description="Helical" evidence="6">
    <location>
        <begin position="243"/>
        <end position="265"/>
    </location>
</feature>
<feature type="domain" description="Type II secretion system protein GspF" evidence="7">
    <location>
        <begin position="141"/>
        <end position="264"/>
    </location>
</feature>
<feature type="transmembrane region" description="Helical" evidence="6">
    <location>
        <begin position="6"/>
        <end position="24"/>
    </location>
</feature>
<evidence type="ECO:0000256" key="1">
    <source>
        <dbReference type="ARBA" id="ARBA00004651"/>
    </source>
</evidence>
<feature type="transmembrane region" description="Helical" evidence="6">
    <location>
        <begin position="101"/>
        <end position="122"/>
    </location>
</feature>
<dbReference type="PANTHER" id="PTHR35007:SF1">
    <property type="entry name" value="PILUS ASSEMBLY PROTEIN"/>
    <property type="match status" value="1"/>
</dbReference>
<feature type="transmembrane region" description="Helical" evidence="6">
    <location>
        <begin position="285"/>
        <end position="304"/>
    </location>
</feature>
<keyword evidence="9" id="KW-1185">Reference proteome</keyword>
<dbReference type="OrthoDB" id="9803381at2"/>
<name>A0A109JVX7_9BRAD</name>
<organism evidence="8 9">
    <name type="scientific">Bradyrhizobium macuxiense</name>
    <dbReference type="NCBI Taxonomy" id="1755647"/>
    <lineage>
        <taxon>Bacteria</taxon>
        <taxon>Pseudomonadati</taxon>
        <taxon>Pseudomonadota</taxon>
        <taxon>Alphaproteobacteria</taxon>
        <taxon>Hyphomicrobiales</taxon>
        <taxon>Nitrobacteraceae</taxon>
        <taxon>Bradyrhizobium</taxon>
    </lineage>
</organism>
<evidence type="ECO:0000256" key="3">
    <source>
        <dbReference type="ARBA" id="ARBA00022692"/>
    </source>
</evidence>
<dbReference type="Pfam" id="PF00482">
    <property type="entry name" value="T2SSF"/>
    <property type="match status" value="1"/>
</dbReference>
<dbReference type="InterPro" id="IPR018076">
    <property type="entry name" value="T2SS_GspF_dom"/>
</dbReference>
<comment type="subcellular location">
    <subcellularLocation>
        <location evidence="1">Cell membrane</location>
        <topology evidence="1">Multi-pass membrane protein</topology>
    </subcellularLocation>
</comment>
<keyword evidence="4 6" id="KW-1133">Transmembrane helix</keyword>
<comment type="caution">
    <text evidence="8">The sequence shown here is derived from an EMBL/GenBank/DDBJ whole genome shotgun (WGS) entry which is preliminary data.</text>
</comment>
<keyword evidence="5 6" id="KW-0472">Membrane</keyword>
<evidence type="ECO:0000256" key="6">
    <source>
        <dbReference type="SAM" id="Phobius"/>
    </source>
</evidence>
<evidence type="ECO:0000256" key="2">
    <source>
        <dbReference type="ARBA" id="ARBA00022475"/>
    </source>
</evidence>
<evidence type="ECO:0000259" key="7">
    <source>
        <dbReference type="Pfam" id="PF00482"/>
    </source>
</evidence>
<protein>
    <submittedName>
        <fullName evidence="8">Pilus assembly protein TadB</fullName>
    </submittedName>
</protein>
<sequence>MIPTSVILIVLMLLMCAALTSLWLDARQRRVDRQLEIALPAAQAASLPSIRRAETAARWQSIHRFTNYNPDVTYTFHPGYVLLAGVFAAGAIFYANNLLHFPVLEVSVAAAVVGFLVVRGLFKWQERRFANQLFRQLPDAIQLVTSTVRSGLPVNEAFRTIAREMPQPTSGQFAIVCSELSLGRPPEEAVEAVYRRTQVSEYAMFAVTLAVQLKSGGSLAETLHTLGETVSQRVALAARAKALAGEVIFSSRALSLAPLIVGGLLYAINPRSVDLLFTDPTGNKLLAYAIGSVVAGHFVIRWMIRRETTL</sequence>
<dbReference type="GO" id="GO:0005886">
    <property type="term" value="C:plasma membrane"/>
    <property type="evidence" value="ECO:0007669"/>
    <property type="project" value="UniProtKB-SubCell"/>
</dbReference>
<dbReference type="RefSeq" id="WP_066506885.1">
    <property type="nucleotide sequence ID" value="NZ_LNCU01000056.1"/>
</dbReference>
<dbReference type="AlphaFoldDB" id="A0A109JVX7"/>
<gene>
    <name evidence="8" type="ORF">AS156_04910</name>
</gene>
<proteinExistence type="predicted"/>
<accession>A0A109JVX7</accession>